<evidence type="ECO:0000313" key="9">
    <source>
        <dbReference type="Proteomes" id="UP001418444"/>
    </source>
</evidence>
<feature type="transmembrane region" description="Helical" evidence="6">
    <location>
        <begin position="20"/>
        <end position="41"/>
    </location>
</feature>
<comment type="subcellular location">
    <subcellularLocation>
        <location evidence="1">Cell membrane</location>
        <topology evidence="1">Multi-pass membrane protein</topology>
    </subcellularLocation>
</comment>
<keyword evidence="2" id="KW-1003">Cell membrane</keyword>
<comment type="caution">
    <text evidence="8">The sequence shown here is derived from an EMBL/GenBank/DDBJ whole genome shotgun (WGS) entry which is preliminary data.</text>
</comment>
<dbReference type="Proteomes" id="UP001418444">
    <property type="component" value="Unassembled WGS sequence"/>
</dbReference>
<dbReference type="InterPro" id="IPR051791">
    <property type="entry name" value="Pra-immunoreactive"/>
</dbReference>
<accession>A0ABP7PN96</accession>
<evidence type="ECO:0000313" key="8">
    <source>
        <dbReference type="EMBL" id="GAA3968494.1"/>
    </source>
</evidence>
<feature type="transmembrane region" description="Helical" evidence="6">
    <location>
        <begin position="53"/>
        <end position="75"/>
    </location>
</feature>
<evidence type="ECO:0000256" key="6">
    <source>
        <dbReference type="SAM" id="Phobius"/>
    </source>
</evidence>
<evidence type="ECO:0000256" key="3">
    <source>
        <dbReference type="ARBA" id="ARBA00022692"/>
    </source>
</evidence>
<dbReference type="EMBL" id="BAAAZW010000010">
    <property type="protein sequence ID" value="GAA3968494.1"/>
    <property type="molecule type" value="Genomic_DNA"/>
</dbReference>
<sequence length="141" mass="15495">MTAARNAGVVSRSIAAVIDLVTVLAMLAGIYIAVVFINFVIDVRSFTFPTVPWLFTVPGFLGACILYQVFCWAAFGHTLGQAVMGLRVVRRKSDTNLHLLQGLGRASICTLFPLGLAWVLVSPQRRSLQDIAARTRVIYER</sequence>
<evidence type="ECO:0000256" key="4">
    <source>
        <dbReference type="ARBA" id="ARBA00022989"/>
    </source>
</evidence>
<keyword evidence="9" id="KW-1185">Reference proteome</keyword>
<keyword evidence="3 6" id="KW-0812">Transmembrane</keyword>
<dbReference type="Pfam" id="PF06271">
    <property type="entry name" value="RDD"/>
    <property type="match status" value="1"/>
</dbReference>
<keyword evidence="5 6" id="KW-0472">Membrane</keyword>
<dbReference type="PANTHER" id="PTHR36115">
    <property type="entry name" value="PROLINE-RICH ANTIGEN HOMOLOG-RELATED"/>
    <property type="match status" value="1"/>
</dbReference>
<proteinExistence type="predicted"/>
<dbReference type="RefSeq" id="WP_344785502.1">
    <property type="nucleotide sequence ID" value="NZ_BAAAZW010000010.1"/>
</dbReference>
<feature type="domain" description="RDD" evidence="7">
    <location>
        <begin position="7"/>
        <end position="133"/>
    </location>
</feature>
<gene>
    <name evidence="8" type="ORF">GCM10022231_31940</name>
</gene>
<evidence type="ECO:0000256" key="5">
    <source>
        <dbReference type="ARBA" id="ARBA00023136"/>
    </source>
</evidence>
<reference evidence="9" key="1">
    <citation type="journal article" date="2019" name="Int. J. Syst. Evol. Microbiol.">
        <title>The Global Catalogue of Microorganisms (GCM) 10K type strain sequencing project: providing services to taxonomists for standard genome sequencing and annotation.</title>
        <authorList>
            <consortium name="The Broad Institute Genomics Platform"/>
            <consortium name="The Broad Institute Genome Sequencing Center for Infectious Disease"/>
            <person name="Wu L."/>
            <person name="Ma J."/>
        </authorList>
    </citation>
    <scope>NUCLEOTIDE SEQUENCE [LARGE SCALE GENOMIC DNA]</scope>
    <source>
        <strain evidence="9">JCM 16923</strain>
    </source>
</reference>
<dbReference type="InterPro" id="IPR010432">
    <property type="entry name" value="RDD"/>
</dbReference>
<feature type="transmembrane region" description="Helical" evidence="6">
    <location>
        <begin position="102"/>
        <end position="121"/>
    </location>
</feature>
<evidence type="ECO:0000256" key="2">
    <source>
        <dbReference type="ARBA" id="ARBA00022475"/>
    </source>
</evidence>
<evidence type="ECO:0000259" key="7">
    <source>
        <dbReference type="Pfam" id="PF06271"/>
    </source>
</evidence>
<organism evidence="8 9">
    <name type="scientific">Gordonia caeni</name>
    <dbReference type="NCBI Taxonomy" id="1007097"/>
    <lineage>
        <taxon>Bacteria</taxon>
        <taxon>Bacillati</taxon>
        <taxon>Actinomycetota</taxon>
        <taxon>Actinomycetes</taxon>
        <taxon>Mycobacteriales</taxon>
        <taxon>Gordoniaceae</taxon>
        <taxon>Gordonia</taxon>
    </lineage>
</organism>
<protein>
    <submittedName>
        <fullName evidence="8">RDD family protein</fullName>
    </submittedName>
</protein>
<keyword evidence="4 6" id="KW-1133">Transmembrane helix</keyword>
<evidence type="ECO:0000256" key="1">
    <source>
        <dbReference type="ARBA" id="ARBA00004651"/>
    </source>
</evidence>
<name>A0ABP7PN96_9ACTN</name>
<dbReference type="PANTHER" id="PTHR36115:SF4">
    <property type="entry name" value="MEMBRANE PROTEIN"/>
    <property type="match status" value="1"/>
</dbReference>